<reference evidence="2" key="2">
    <citation type="submission" date="2022-03" db="EMBL/GenBank/DDBJ databases">
        <title>Draft title - Genomic analysis of global carrot germplasm unveils the trajectory of domestication and the origin of high carotenoid orange carrot.</title>
        <authorList>
            <person name="Iorizzo M."/>
            <person name="Ellison S."/>
            <person name="Senalik D."/>
            <person name="Macko-Podgorni A."/>
            <person name="Grzebelus D."/>
            <person name="Bostan H."/>
            <person name="Rolling W."/>
            <person name="Curaba J."/>
            <person name="Simon P."/>
        </authorList>
    </citation>
    <scope>NUCLEOTIDE SEQUENCE</scope>
    <source>
        <tissue evidence="2">Leaf</tissue>
    </source>
</reference>
<gene>
    <name evidence="1" type="ORF">DCAR_010993</name>
    <name evidence="2" type="ORF">DCAR_0312480</name>
</gene>
<dbReference type="EMBL" id="LNRQ01000003">
    <property type="protein sequence ID" value="KZN02239.1"/>
    <property type="molecule type" value="Genomic_DNA"/>
</dbReference>
<reference evidence="1" key="1">
    <citation type="journal article" date="2016" name="Nat. Genet.">
        <title>A high-quality carrot genome assembly provides new insights into carotenoid accumulation and asterid genome evolution.</title>
        <authorList>
            <person name="Iorizzo M."/>
            <person name="Ellison S."/>
            <person name="Senalik D."/>
            <person name="Zeng P."/>
            <person name="Satapoomin P."/>
            <person name="Huang J."/>
            <person name="Bowman M."/>
            <person name="Iovene M."/>
            <person name="Sanseverino W."/>
            <person name="Cavagnaro P."/>
            <person name="Yildiz M."/>
            <person name="Macko-Podgorni A."/>
            <person name="Moranska E."/>
            <person name="Grzebelus E."/>
            <person name="Grzebelus D."/>
            <person name="Ashrafi H."/>
            <person name="Zheng Z."/>
            <person name="Cheng S."/>
            <person name="Spooner D."/>
            <person name="Van Deynze A."/>
            <person name="Simon P."/>
        </authorList>
    </citation>
    <scope>NUCLEOTIDE SEQUENCE [LARGE SCALE GENOMIC DNA]</scope>
    <source>
        <tissue evidence="1">Leaf</tissue>
    </source>
</reference>
<dbReference type="AlphaFoldDB" id="A0A166B1N2"/>
<accession>A0A166B1N2</accession>
<name>A0A166B1N2_DAUCS</name>
<keyword evidence="3" id="KW-1185">Reference proteome</keyword>
<sequence length="77" mass="9118">MLKTQKSAYTKAKNNKKFTLIISNFSQISDNHLQPLLRTQKSVIFKNYRTAYEEQYRPHTNIIKQKSPRFMKKIAAV</sequence>
<protein>
    <submittedName>
        <fullName evidence="1">Uncharacterized protein</fullName>
    </submittedName>
</protein>
<dbReference type="Gramene" id="KZN02239">
    <property type="protein sequence ID" value="KZN02239"/>
    <property type="gene ID" value="DCAR_010993"/>
</dbReference>
<evidence type="ECO:0000313" key="3">
    <source>
        <dbReference type="Proteomes" id="UP000077755"/>
    </source>
</evidence>
<proteinExistence type="predicted"/>
<dbReference type="Proteomes" id="UP000077755">
    <property type="component" value="Chromosome 3"/>
</dbReference>
<dbReference type="EMBL" id="CP093345">
    <property type="protein sequence ID" value="WOG93199.1"/>
    <property type="molecule type" value="Genomic_DNA"/>
</dbReference>
<evidence type="ECO:0000313" key="1">
    <source>
        <dbReference type="EMBL" id="KZN02239.1"/>
    </source>
</evidence>
<organism evidence="1">
    <name type="scientific">Daucus carota subsp. sativus</name>
    <name type="common">Carrot</name>
    <dbReference type="NCBI Taxonomy" id="79200"/>
    <lineage>
        <taxon>Eukaryota</taxon>
        <taxon>Viridiplantae</taxon>
        <taxon>Streptophyta</taxon>
        <taxon>Embryophyta</taxon>
        <taxon>Tracheophyta</taxon>
        <taxon>Spermatophyta</taxon>
        <taxon>Magnoliopsida</taxon>
        <taxon>eudicotyledons</taxon>
        <taxon>Gunneridae</taxon>
        <taxon>Pentapetalae</taxon>
        <taxon>asterids</taxon>
        <taxon>campanulids</taxon>
        <taxon>Apiales</taxon>
        <taxon>Apiaceae</taxon>
        <taxon>Apioideae</taxon>
        <taxon>Scandiceae</taxon>
        <taxon>Daucinae</taxon>
        <taxon>Daucus</taxon>
        <taxon>Daucus sect. Daucus</taxon>
    </lineage>
</organism>
<evidence type="ECO:0000313" key="2">
    <source>
        <dbReference type="EMBL" id="WOG93199.1"/>
    </source>
</evidence>